<feature type="domain" description="Alpha galactosidase C-terminal" evidence="10">
    <location>
        <begin position="316"/>
        <end position="403"/>
    </location>
</feature>
<gene>
    <name evidence="11" type="ORF">SAMN05444362_101239</name>
</gene>
<evidence type="ECO:0000256" key="3">
    <source>
        <dbReference type="ARBA" id="ARBA00012755"/>
    </source>
</evidence>
<dbReference type="OrthoDB" id="9807519at2"/>
<dbReference type="EC" id="3.2.1.22" evidence="3 8"/>
<evidence type="ECO:0000256" key="4">
    <source>
        <dbReference type="ARBA" id="ARBA00022729"/>
    </source>
</evidence>
<dbReference type="InterPro" id="IPR000111">
    <property type="entry name" value="Glyco_hydro_27/36_CS"/>
</dbReference>
<dbReference type="EMBL" id="FQUC01000001">
    <property type="protein sequence ID" value="SHE39564.1"/>
    <property type="molecule type" value="Genomic_DNA"/>
</dbReference>
<dbReference type="PANTHER" id="PTHR11452">
    <property type="entry name" value="ALPHA-GALACTOSIDASE/ALPHA-N-ACETYLGALACTOSAMINIDASE"/>
    <property type="match status" value="1"/>
</dbReference>
<evidence type="ECO:0000256" key="6">
    <source>
        <dbReference type="ARBA" id="ARBA00023157"/>
    </source>
</evidence>
<keyword evidence="12" id="KW-1185">Reference proteome</keyword>
<keyword evidence="7 8" id="KW-0326">Glycosidase</keyword>
<keyword evidence="6 8" id="KW-1015">Disulfide bond</keyword>
<evidence type="ECO:0000313" key="12">
    <source>
        <dbReference type="Proteomes" id="UP000184480"/>
    </source>
</evidence>
<dbReference type="Pfam" id="PF17801">
    <property type="entry name" value="Melibiase_C"/>
    <property type="match status" value="1"/>
</dbReference>
<dbReference type="AlphaFoldDB" id="A0A1M4T580"/>
<comment type="similarity">
    <text evidence="2 8">Belongs to the glycosyl hydrolase 27 family.</text>
</comment>
<evidence type="ECO:0000256" key="9">
    <source>
        <dbReference type="SAM" id="SignalP"/>
    </source>
</evidence>
<sequence length="405" mass="46176">MKKGIISIALLLLSFGVFSQKFDSLALTPQMGWNSWNKFATNINEQMVKEMADALVSSGLKDVGYNHILLDDGWMDMKRDAQGNLVPHPEKFPNGIKVVADYVHSKGLKFGLYNCAGSETCAGYPGSRGHEYQDALKYAEWGVDYLKYDWCSTGKMNAEEAYTTMRDALYAAGRPILLSICEWGDNDPWNWAPPIGHSWRTTGDIYNCFECAHDHGTHFSWGAINIVNMRDQEMLRKIAGPGHWNDMDMLEIGNGVFTVHEEQTHLALWAILNSPLILGNDIRNIPKETLEVLTNKDIIAINQDPLGIQGFKYGTEGNVEIWVKPMVNNEWAICFFNHSQESIDLTFDWTDKIIKDEVFNKEITFNKENVYKLKDLYQKKEIGTTKQVLKQRLEKSQSLVVRVYK</sequence>
<dbReference type="Pfam" id="PF16499">
    <property type="entry name" value="Melibiase_2"/>
    <property type="match status" value="1"/>
</dbReference>
<dbReference type="InterPro" id="IPR017853">
    <property type="entry name" value="GH"/>
</dbReference>
<proteinExistence type="inferred from homology"/>
<dbReference type="Proteomes" id="UP000184480">
    <property type="component" value="Unassembled WGS sequence"/>
</dbReference>
<dbReference type="Gene3D" id="3.20.20.70">
    <property type="entry name" value="Aldolase class I"/>
    <property type="match status" value="1"/>
</dbReference>
<evidence type="ECO:0000256" key="8">
    <source>
        <dbReference type="RuleBase" id="RU361168"/>
    </source>
</evidence>
<evidence type="ECO:0000259" key="10">
    <source>
        <dbReference type="Pfam" id="PF17801"/>
    </source>
</evidence>
<dbReference type="InterPro" id="IPR013780">
    <property type="entry name" value="Glyco_hydro_b"/>
</dbReference>
<keyword evidence="4 9" id="KW-0732">Signal</keyword>
<feature type="signal peptide" evidence="9">
    <location>
        <begin position="1"/>
        <end position="19"/>
    </location>
</feature>
<dbReference type="Gene3D" id="2.60.40.1180">
    <property type="entry name" value="Golgi alpha-mannosidase II"/>
    <property type="match status" value="1"/>
</dbReference>
<dbReference type="InterPro" id="IPR013785">
    <property type="entry name" value="Aldolase_TIM"/>
</dbReference>
<protein>
    <recommendedName>
        <fullName evidence="3 8">Alpha-galactosidase</fullName>
        <ecNumber evidence="3 8">3.2.1.22</ecNumber>
    </recommendedName>
    <alternativeName>
        <fullName evidence="8">Melibiase</fullName>
    </alternativeName>
</protein>
<dbReference type="SUPFAM" id="SSF51011">
    <property type="entry name" value="Glycosyl hydrolase domain"/>
    <property type="match status" value="1"/>
</dbReference>
<reference evidence="12" key="1">
    <citation type="submission" date="2016-11" db="EMBL/GenBank/DDBJ databases">
        <authorList>
            <person name="Varghese N."/>
            <person name="Submissions S."/>
        </authorList>
    </citation>
    <scope>NUCLEOTIDE SEQUENCE [LARGE SCALE GENOMIC DNA]</scope>
    <source>
        <strain evidence="12">DSM 27370</strain>
    </source>
</reference>
<name>A0A1M4T580_9BACT</name>
<evidence type="ECO:0000256" key="7">
    <source>
        <dbReference type="ARBA" id="ARBA00023295"/>
    </source>
</evidence>
<organism evidence="11 12">
    <name type="scientific">Dysgonomonas macrotermitis</name>
    <dbReference type="NCBI Taxonomy" id="1346286"/>
    <lineage>
        <taxon>Bacteria</taxon>
        <taxon>Pseudomonadati</taxon>
        <taxon>Bacteroidota</taxon>
        <taxon>Bacteroidia</taxon>
        <taxon>Bacteroidales</taxon>
        <taxon>Dysgonomonadaceae</taxon>
        <taxon>Dysgonomonas</taxon>
    </lineage>
</organism>
<feature type="chain" id="PRO_5009907457" description="Alpha-galactosidase" evidence="9">
    <location>
        <begin position="20"/>
        <end position="405"/>
    </location>
</feature>
<dbReference type="GO" id="GO:0016052">
    <property type="term" value="P:carbohydrate catabolic process"/>
    <property type="evidence" value="ECO:0007669"/>
    <property type="project" value="UniProtKB-ARBA"/>
</dbReference>
<dbReference type="RefSeq" id="WP_062175345.1">
    <property type="nucleotide sequence ID" value="NZ_BBXL01000001.1"/>
</dbReference>
<dbReference type="STRING" id="1346286.SAMN05444362_101239"/>
<evidence type="ECO:0000256" key="1">
    <source>
        <dbReference type="ARBA" id="ARBA00001255"/>
    </source>
</evidence>
<dbReference type="FunFam" id="3.20.20.70:FF:000202">
    <property type="entry name" value="Alpha-galactosidase"/>
    <property type="match status" value="1"/>
</dbReference>
<dbReference type="InterPro" id="IPR041233">
    <property type="entry name" value="Melibiase_C"/>
</dbReference>
<dbReference type="PROSITE" id="PS00512">
    <property type="entry name" value="ALPHA_GALACTOSIDASE"/>
    <property type="match status" value="1"/>
</dbReference>
<dbReference type="GO" id="GO:0004557">
    <property type="term" value="F:alpha-galactosidase activity"/>
    <property type="evidence" value="ECO:0007669"/>
    <property type="project" value="UniProtKB-EC"/>
</dbReference>
<accession>A0A1M4T580</accession>
<dbReference type="InterPro" id="IPR002241">
    <property type="entry name" value="Glyco_hydro_27"/>
</dbReference>
<dbReference type="PANTHER" id="PTHR11452:SF75">
    <property type="entry name" value="ALPHA-GALACTOSIDASE MEL1"/>
    <property type="match status" value="1"/>
</dbReference>
<evidence type="ECO:0000256" key="5">
    <source>
        <dbReference type="ARBA" id="ARBA00022801"/>
    </source>
</evidence>
<dbReference type="PRINTS" id="PR00740">
    <property type="entry name" value="GLHYDRLASE27"/>
</dbReference>
<comment type="catalytic activity">
    <reaction evidence="1 8">
        <text>Hydrolysis of terminal, non-reducing alpha-D-galactose residues in alpha-D-galactosides, including galactose oligosaccharides, galactomannans and galactolipids.</text>
        <dbReference type="EC" id="3.2.1.22"/>
    </reaction>
</comment>
<evidence type="ECO:0000256" key="2">
    <source>
        <dbReference type="ARBA" id="ARBA00009743"/>
    </source>
</evidence>
<dbReference type="CDD" id="cd14792">
    <property type="entry name" value="GH27"/>
    <property type="match status" value="1"/>
</dbReference>
<keyword evidence="5 8" id="KW-0378">Hydrolase</keyword>
<evidence type="ECO:0000313" key="11">
    <source>
        <dbReference type="EMBL" id="SHE39564.1"/>
    </source>
</evidence>
<dbReference type="SUPFAM" id="SSF51445">
    <property type="entry name" value="(Trans)glycosidases"/>
    <property type="match status" value="1"/>
</dbReference>